<evidence type="ECO:0000313" key="2">
    <source>
        <dbReference type="EMBL" id="GAA2483370.1"/>
    </source>
</evidence>
<gene>
    <name evidence="2" type="ORF">GCM10010276_21070</name>
</gene>
<dbReference type="RefSeq" id="WP_344399879.1">
    <property type="nucleotide sequence ID" value="NZ_BAAASG010000006.1"/>
</dbReference>
<keyword evidence="1" id="KW-0812">Transmembrane</keyword>
<proteinExistence type="predicted"/>
<comment type="caution">
    <text evidence="2">The sequence shown here is derived from an EMBL/GenBank/DDBJ whole genome shotgun (WGS) entry which is preliminary data.</text>
</comment>
<dbReference type="EMBL" id="BAAASG010000006">
    <property type="protein sequence ID" value="GAA2483370.1"/>
    <property type="molecule type" value="Genomic_DNA"/>
</dbReference>
<feature type="transmembrane region" description="Helical" evidence="1">
    <location>
        <begin position="25"/>
        <end position="44"/>
    </location>
</feature>
<organism evidence="2 3">
    <name type="scientific">Streptomyces longisporus</name>
    <dbReference type="NCBI Taxonomy" id="1948"/>
    <lineage>
        <taxon>Bacteria</taxon>
        <taxon>Bacillati</taxon>
        <taxon>Actinomycetota</taxon>
        <taxon>Actinomycetes</taxon>
        <taxon>Kitasatosporales</taxon>
        <taxon>Streptomycetaceae</taxon>
        <taxon>Streptomyces</taxon>
    </lineage>
</organism>
<keyword evidence="1" id="KW-0472">Membrane</keyword>
<accession>A0ABN3LG73</accession>
<evidence type="ECO:0000313" key="3">
    <source>
        <dbReference type="Proteomes" id="UP001501777"/>
    </source>
</evidence>
<evidence type="ECO:0000256" key="1">
    <source>
        <dbReference type="SAM" id="Phobius"/>
    </source>
</evidence>
<keyword evidence="1" id="KW-1133">Transmembrane helix</keyword>
<protein>
    <submittedName>
        <fullName evidence="2">Uncharacterized protein</fullName>
    </submittedName>
</protein>
<name>A0ABN3LG73_STRLO</name>
<sequence>MSLFLFLVLVALVLGIIGFAAHGLFYLLIIGAVVLVADLTYGAVRFRRGGRKHRLAR</sequence>
<reference evidence="2 3" key="1">
    <citation type="journal article" date="2019" name="Int. J. Syst. Evol. Microbiol.">
        <title>The Global Catalogue of Microorganisms (GCM) 10K type strain sequencing project: providing services to taxonomists for standard genome sequencing and annotation.</title>
        <authorList>
            <consortium name="The Broad Institute Genomics Platform"/>
            <consortium name="The Broad Institute Genome Sequencing Center for Infectious Disease"/>
            <person name="Wu L."/>
            <person name="Ma J."/>
        </authorList>
    </citation>
    <scope>NUCLEOTIDE SEQUENCE [LARGE SCALE GENOMIC DNA]</scope>
    <source>
        <strain evidence="2 3">JCM 4395</strain>
    </source>
</reference>
<keyword evidence="3" id="KW-1185">Reference proteome</keyword>
<dbReference type="Proteomes" id="UP001501777">
    <property type="component" value="Unassembled WGS sequence"/>
</dbReference>